<dbReference type="Gene3D" id="3.90.70.10">
    <property type="entry name" value="Cysteine proteinases"/>
    <property type="match status" value="1"/>
</dbReference>
<organism evidence="5 6">
    <name type="scientific">Penicillium hordei</name>
    <dbReference type="NCBI Taxonomy" id="40994"/>
    <lineage>
        <taxon>Eukaryota</taxon>
        <taxon>Fungi</taxon>
        <taxon>Dikarya</taxon>
        <taxon>Ascomycota</taxon>
        <taxon>Pezizomycotina</taxon>
        <taxon>Eurotiomycetes</taxon>
        <taxon>Eurotiomycetidae</taxon>
        <taxon>Eurotiales</taxon>
        <taxon>Aspergillaceae</taxon>
        <taxon>Penicillium</taxon>
    </lineage>
</organism>
<dbReference type="GeneID" id="81587832"/>
<dbReference type="GO" id="GO:0005634">
    <property type="term" value="C:nucleus"/>
    <property type="evidence" value="ECO:0007669"/>
    <property type="project" value="TreeGrafter"/>
</dbReference>
<dbReference type="GO" id="GO:0004843">
    <property type="term" value="F:cysteine-type deubiquitinase activity"/>
    <property type="evidence" value="ECO:0007669"/>
    <property type="project" value="InterPro"/>
</dbReference>
<dbReference type="EMBL" id="JAQJAE010000003">
    <property type="protein sequence ID" value="KAJ5603577.1"/>
    <property type="molecule type" value="Genomic_DNA"/>
</dbReference>
<feature type="region of interest" description="Disordered" evidence="2">
    <location>
        <begin position="1"/>
        <end position="45"/>
    </location>
</feature>
<name>A0AAD6E8X3_9EURO</name>
<dbReference type="PROSITE" id="PS50966">
    <property type="entry name" value="ZF_SWIM"/>
    <property type="match status" value="1"/>
</dbReference>
<dbReference type="InterPro" id="IPR050164">
    <property type="entry name" value="Peptidase_C19"/>
</dbReference>
<dbReference type="RefSeq" id="XP_056753375.1">
    <property type="nucleotide sequence ID" value="XM_056897590.1"/>
</dbReference>
<dbReference type="InterPro" id="IPR007527">
    <property type="entry name" value="Znf_SWIM"/>
</dbReference>
<sequence length="772" mass="86694">MAKPKQLEEVPEKYSPVFDDSEEEEKEQKGEREVEDLTEPRIKSGKEKRTVRTVIPTYWHPNLPNKTTVGFPNAGVDCYRNVVFQMILHMPIFYNWLIWYKEHHAPKGHVCLLGSEDGPSECQVCQLAEIAQGYWAGETEAKSWMPAFESLTRSLLHGWKPAGVDSEQDPAEYFDVLYAALKKSTKPMMKEDLEDMFEVEIIMAARCAGENPCNPRYISRQQRFMMINLSGEEGDILPEKPTLGDIIENHFDHEDDFGVCTECGGTKTAKDQIGSFPELLLVQLNRTSVMGEKIDTQVYLTEQFTIETRFMDERWGNQRKVVQYKLTSVVLHHGQDVTRGHYSIGVKGKGDEWSNANDLQILDWDPEGPGGNPNHLATGYLFTYRRLPTNDKVQRRPEAQNPQTERTPEHNALEINSDPLDDGCVFSNFGSGSPEDPAPKRPAPESGFNVFGPKELGKLLDVMVPKVVDSYIARSADARRKEWEKWANEWEKKRETAHTAQAAKTSTSAIGSAISSAIGSDISTGSNEDIVDWTKQRGRLQIILTEDAGKGAKALDLEVQGMHYNRLKRKKGEKADEEEVKEKDSTFNKIKKKVQELAQTGHSKTLKPLMLTLHCLFPNDFLPALDILDHKLVRRIMRSDQCITSLEKAHEDIFIVISASAPPSLPGSSVSQEKGYEVRLRAWNCSCPTFTLSAYRDSQLPANYPTNELNQLAYSFGGTLARGTARVSPPTCKHILACILYTRCPELFGVDGDGRCAVSKEELAGWCAGWGG</sequence>
<evidence type="ECO:0000256" key="1">
    <source>
        <dbReference type="PROSITE-ProRule" id="PRU00325"/>
    </source>
</evidence>
<dbReference type="Proteomes" id="UP001213799">
    <property type="component" value="Unassembled WGS sequence"/>
</dbReference>
<keyword evidence="6" id="KW-1185">Reference proteome</keyword>
<keyword evidence="1" id="KW-0862">Zinc</keyword>
<protein>
    <recommendedName>
        <fullName evidence="7">USP domain-containing protein</fullName>
    </recommendedName>
</protein>
<evidence type="ECO:0000313" key="5">
    <source>
        <dbReference type="EMBL" id="KAJ5603577.1"/>
    </source>
</evidence>
<dbReference type="InterPro" id="IPR028889">
    <property type="entry name" value="USP"/>
</dbReference>
<evidence type="ECO:0000259" key="3">
    <source>
        <dbReference type="PROSITE" id="PS50235"/>
    </source>
</evidence>
<feature type="region of interest" description="Disordered" evidence="2">
    <location>
        <begin position="391"/>
        <end position="447"/>
    </location>
</feature>
<dbReference type="PANTHER" id="PTHR24006:SF937">
    <property type="entry name" value="UBIQUITIN CARBOXYL-TERMINAL HYDROLASE"/>
    <property type="match status" value="1"/>
</dbReference>
<dbReference type="GO" id="GO:0005829">
    <property type="term" value="C:cytosol"/>
    <property type="evidence" value="ECO:0007669"/>
    <property type="project" value="TreeGrafter"/>
</dbReference>
<reference evidence="5" key="1">
    <citation type="journal article" date="2023" name="IMA Fungus">
        <title>Comparative genomic study of the Penicillium genus elucidates a diverse pangenome and 15 lateral gene transfer events.</title>
        <authorList>
            <person name="Petersen C."/>
            <person name="Sorensen T."/>
            <person name="Nielsen M.R."/>
            <person name="Sondergaard T.E."/>
            <person name="Sorensen J.L."/>
            <person name="Fitzpatrick D.A."/>
            <person name="Frisvad J.C."/>
            <person name="Nielsen K.L."/>
        </authorList>
    </citation>
    <scope>NUCLEOTIDE SEQUENCE</scope>
    <source>
        <strain evidence="5">IBT 12815</strain>
    </source>
</reference>
<dbReference type="GO" id="GO:0016579">
    <property type="term" value="P:protein deubiquitination"/>
    <property type="evidence" value="ECO:0007669"/>
    <property type="project" value="InterPro"/>
</dbReference>
<accession>A0AAD6E8X3</accession>
<feature type="domain" description="USP" evidence="3">
    <location>
        <begin position="69"/>
        <end position="387"/>
    </location>
</feature>
<proteinExistence type="predicted"/>
<evidence type="ECO:0000256" key="2">
    <source>
        <dbReference type="SAM" id="MobiDB-lite"/>
    </source>
</evidence>
<keyword evidence="1" id="KW-0863">Zinc-finger</keyword>
<dbReference type="PANTHER" id="PTHR24006">
    <property type="entry name" value="UBIQUITIN CARBOXYL-TERMINAL HYDROLASE"/>
    <property type="match status" value="1"/>
</dbReference>
<reference evidence="5" key="2">
    <citation type="submission" date="2023-01" db="EMBL/GenBank/DDBJ databases">
        <authorList>
            <person name="Petersen C."/>
        </authorList>
    </citation>
    <scope>NUCLEOTIDE SEQUENCE</scope>
    <source>
        <strain evidence="5">IBT 12815</strain>
    </source>
</reference>
<dbReference type="AlphaFoldDB" id="A0AAD6E8X3"/>
<dbReference type="GO" id="GO:0008270">
    <property type="term" value="F:zinc ion binding"/>
    <property type="evidence" value="ECO:0007669"/>
    <property type="project" value="UniProtKB-KW"/>
</dbReference>
<feature type="compositionally biased region" description="Basic and acidic residues" evidence="2">
    <location>
        <begin position="1"/>
        <end position="12"/>
    </location>
</feature>
<dbReference type="PROSITE" id="PS50235">
    <property type="entry name" value="USP_3"/>
    <property type="match status" value="1"/>
</dbReference>
<dbReference type="InterPro" id="IPR018200">
    <property type="entry name" value="USP_CS"/>
</dbReference>
<dbReference type="SUPFAM" id="SSF54001">
    <property type="entry name" value="Cysteine proteinases"/>
    <property type="match status" value="1"/>
</dbReference>
<evidence type="ECO:0000313" key="6">
    <source>
        <dbReference type="Proteomes" id="UP001213799"/>
    </source>
</evidence>
<comment type="caution">
    <text evidence="5">The sequence shown here is derived from an EMBL/GenBank/DDBJ whole genome shotgun (WGS) entry which is preliminary data.</text>
</comment>
<dbReference type="Pfam" id="PF00443">
    <property type="entry name" value="UCH"/>
    <property type="match status" value="1"/>
</dbReference>
<keyword evidence="1" id="KW-0479">Metal-binding</keyword>
<dbReference type="PROSITE" id="PS00973">
    <property type="entry name" value="USP_2"/>
    <property type="match status" value="1"/>
</dbReference>
<dbReference type="InterPro" id="IPR001394">
    <property type="entry name" value="Peptidase_C19_UCH"/>
</dbReference>
<feature type="domain" description="SWIM-type" evidence="4">
    <location>
        <begin position="676"/>
        <end position="743"/>
    </location>
</feature>
<evidence type="ECO:0000259" key="4">
    <source>
        <dbReference type="PROSITE" id="PS50966"/>
    </source>
</evidence>
<dbReference type="InterPro" id="IPR038765">
    <property type="entry name" value="Papain-like_cys_pep_sf"/>
</dbReference>
<gene>
    <name evidence="5" type="ORF">N7537_006533</name>
</gene>
<evidence type="ECO:0008006" key="7">
    <source>
        <dbReference type="Google" id="ProtNLM"/>
    </source>
</evidence>